<feature type="binding site" evidence="5">
    <location>
        <position position="127"/>
    </location>
    <ligand>
        <name>NAD(+)</name>
        <dbReference type="ChEBI" id="CHEBI:57540"/>
    </ligand>
</feature>
<dbReference type="OrthoDB" id="3229174at2"/>
<dbReference type="PANTHER" id="PTHR48075:SF5">
    <property type="entry name" value="3-HYDROXYBUTYRYL-COA DEHYDROGENASE"/>
    <property type="match status" value="1"/>
</dbReference>
<dbReference type="Pfam" id="PF02737">
    <property type="entry name" value="3HCDH_N"/>
    <property type="match status" value="1"/>
</dbReference>
<feature type="site" description="Important for catalytic activity" evidence="4">
    <location>
        <position position="148"/>
    </location>
</feature>
<evidence type="ECO:0000256" key="4">
    <source>
        <dbReference type="PIRSR" id="PIRSR000105-1"/>
    </source>
</evidence>
<feature type="binding site" evidence="5">
    <location>
        <position position="283"/>
    </location>
    <ligand>
        <name>NAD(+)</name>
        <dbReference type="ChEBI" id="CHEBI:57540"/>
    </ligand>
</feature>
<dbReference type="InterPro" id="IPR008927">
    <property type="entry name" value="6-PGluconate_DH-like_C_sf"/>
</dbReference>
<dbReference type="Pfam" id="PF00725">
    <property type="entry name" value="3HCDH"/>
    <property type="match status" value="1"/>
</dbReference>
<evidence type="ECO:0000259" key="7">
    <source>
        <dbReference type="Pfam" id="PF02737"/>
    </source>
</evidence>
<dbReference type="GO" id="GO:0016616">
    <property type="term" value="F:oxidoreductase activity, acting on the CH-OH group of donors, NAD or NADP as acceptor"/>
    <property type="evidence" value="ECO:0007669"/>
    <property type="project" value="InterPro"/>
</dbReference>
<reference evidence="8 9" key="1">
    <citation type="submission" date="2019-07" db="EMBL/GenBank/DDBJ databases">
        <title>Analysis of the biochemical properties, biological activity and biotechnological potential of siderophores and biosurfactants produced by Antarctic psychrotolerant bacteria.</title>
        <authorList>
            <person name="Styczynski M."/>
            <person name="Krucon T."/>
            <person name="Decewicz P."/>
            <person name="Dziewit L."/>
        </authorList>
    </citation>
    <scope>NUCLEOTIDE SEQUENCE [LARGE SCALE GENOMIC DNA]</scope>
    <source>
        <strain evidence="8 9">ANT_H27</strain>
    </source>
</reference>
<dbReference type="FunFam" id="3.40.50.720:FF:000009">
    <property type="entry name" value="Fatty oxidation complex, alpha subunit"/>
    <property type="match status" value="1"/>
</dbReference>
<comment type="pathway">
    <text evidence="1">Lipid metabolism; butanoate metabolism.</text>
</comment>
<feature type="binding site" evidence="5">
    <location>
        <position position="151"/>
    </location>
    <ligand>
        <name>NAD(+)</name>
        <dbReference type="ChEBI" id="CHEBI:57540"/>
    </ligand>
</feature>
<dbReference type="PIRSF" id="PIRSF000105">
    <property type="entry name" value="HCDH"/>
    <property type="match status" value="1"/>
</dbReference>
<dbReference type="InterPro" id="IPR022694">
    <property type="entry name" value="3-OHacyl-CoA_DH"/>
</dbReference>
<name>A0A5B0EIT1_9MICC</name>
<dbReference type="InterPro" id="IPR013328">
    <property type="entry name" value="6PGD_dom2"/>
</dbReference>
<evidence type="ECO:0000256" key="1">
    <source>
        <dbReference type="ARBA" id="ARBA00005086"/>
    </source>
</evidence>
<evidence type="ECO:0000313" key="8">
    <source>
        <dbReference type="EMBL" id="KAA0978957.1"/>
    </source>
</evidence>
<sequence>MSAVTGIENISTILVIGAGTMGRQIAMSAALAGYSTIIQDISADGLTAARTELEGWAASRVAKGKLEQGVATAALEKLGYSTDLDTAAATADFVIEAATERLDIKTSIFEKLGVLAPAHAILATNSSTLGSSKVADATGRPAQVCNMHFFNPALVMKCVEVVRHEATSDSTVETTMELARRLGKEPVLINREVPGFIANRLMGAIQREALFLADQGIASIEDIDTTARTALGHPMGPFALMDMVGLDVIDFIAQATHAETGADEDAPNPRVASLVAEGKLGRKSGVGFYDYSNQ</sequence>
<keyword evidence="5" id="KW-0520">NAD</keyword>
<feature type="domain" description="3-hydroxyacyl-CoA dehydrogenase NAD binding" evidence="7">
    <location>
        <begin position="13"/>
        <end position="190"/>
    </location>
</feature>
<evidence type="ECO:0000256" key="5">
    <source>
        <dbReference type="PIRSR" id="PIRSR000105-2"/>
    </source>
</evidence>
<dbReference type="Proteomes" id="UP000323856">
    <property type="component" value="Unassembled WGS sequence"/>
</dbReference>
<evidence type="ECO:0000256" key="2">
    <source>
        <dbReference type="ARBA" id="ARBA00009463"/>
    </source>
</evidence>
<proteinExistence type="inferred from homology"/>
<accession>A0A5B0EIT1</accession>
<dbReference type="RefSeq" id="WP_149618773.1">
    <property type="nucleotide sequence ID" value="NZ_JBITUG010000024.1"/>
</dbReference>
<dbReference type="GO" id="GO:0006631">
    <property type="term" value="P:fatty acid metabolic process"/>
    <property type="evidence" value="ECO:0007669"/>
    <property type="project" value="InterPro"/>
</dbReference>
<dbReference type="SUPFAM" id="SSF48179">
    <property type="entry name" value="6-phosphogluconate dehydrogenase C-terminal domain-like"/>
    <property type="match status" value="1"/>
</dbReference>
<dbReference type="PANTHER" id="PTHR48075">
    <property type="entry name" value="3-HYDROXYACYL-COA DEHYDROGENASE FAMILY PROTEIN"/>
    <property type="match status" value="1"/>
</dbReference>
<dbReference type="GO" id="GO:0070403">
    <property type="term" value="F:NAD+ binding"/>
    <property type="evidence" value="ECO:0007669"/>
    <property type="project" value="InterPro"/>
</dbReference>
<dbReference type="Gene3D" id="1.10.1040.10">
    <property type="entry name" value="N-(1-d-carboxylethyl)-l-norvaline Dehydrogenase, domain 2"/>
    <property type="match status" value="1"/>
</dbReference>
<feature type="binding site" evidence="5">
    <location>
        <position position="105"/>
    </location>
    <ligand>
        <name>NAD(+)</name>
        <dbReference type="ChEBI" id="CHEBI:57540"/>
    </ligand>
</feature>
<evidence type="ECO:0000313" key="9">
    <source>
        <dbReference type="Proteomes" id="UP000323856"/>
    </source>
</evidence>
<feature type="domain" description="3-hydroxyacyl-CoA dehydrogenase C-terminal" evidence="6">
    <location>
        <begin position="195"/>
        <end position="291"/>
    </location>
</feature>
<feature type="binding site" evidence="5">
    <location>
        <position position="40"/>
    </location>
    <ligand>
        <name>NAD(+)</name>
        <dbReference type="ChEBI" id="CHEBI:57540"/>
    </ligand>
</feature>
<keyword evidence="3" id="KW-0560">Oxidoreductase</keyword>
<dbReference type="SUPFAM" id="SSF51735">
    <property type="entry name" value="NAD(P)-binding Rossmann-fold domains"/>
    <property type="match status" value="1"/>
</dbReference>
<evidence type="ECO:0000259" key="6">
    <source>
        <dbReference type="Pfam" id="PF00725"/>
    </source>
</evidence>
<dbReference type="Gene3D" id="3.40.50.720">
    <property type="entry name" value="NAD(P)-binding Rossmann-like Domain"/>
    <property type="match status" value="1"/>
</dbReference>
<feature type="binding site" evidence="5">
    <location>
        <position position="100"/>
    </location>
    <ligand>
        <name>NAD(+)</name>
        <dbReference type="ChEBI" id="CHEBI:57540"/>
    </ligand>
</feature>
<protein>
    <submittedName>
        <fullName evidence="8">3-hydroxyacyl-CoA dehydrogenase family protein</fullName>
    </submittedName>
</protein>
<dbReference type="AlphaFoldDB" id="A0A5B0EIT1"/>
<gene>
    <name evidence="8" type="ORF">FQ154_04185</name>
</gene>
<evidence type="ECO:0000256" key="3">
    <source>
        <dbReference type="ARBA" id="ARBA00023002"/>
    </source>
</evidence>
<comment type="similarity">
    <text evidence="2">Belongs to the 3-hydroxyacyl-CoA dehydrogenase family.</text>
</comment>
<dbReference type="InterPro" id="IPR036291">
    <property type="entry name" value="NAD(P)-bd_dom_sf"/>
</dbReference>
<dbReference type="InterPro" id="IPR006108">
    <property type="entry name" value="3HC_DH_C"/>
</dbReference>
<dbReference type="InterPro" id="IPR006176">
    <property type="entry name" value="3-OHacyl-CoA_DH_NAD-bd"/>
</dbReference>
<feature type="binding site" evidence="5">
    <location>
        <begin position="17"/>
        <end position="22"/>
    </location>
    <ligand>
        <name>NAD(+)</name>
        <dbReference type="ChEBI" id="CHEBI:57540"/>
    </ligand>
</feature>
<comment type="caution">
    <text evidence="8">The sequence shown here is derived from an EMBL/GenBank/DDBJ whole genome shotgun (WGS) entry which is preliminary data.</text>
</comment>
<organism evidence="8 9">
    <name type="scientific">Paeniglutamicibacter gangotriensis</name>
    <dbReference type="NCBI Taxonomy" id="254787"/>
    <lineage>
        <taxon>Bacteria</taxon>
        <taxon>Bacillati</taxon>
        <taxon>Actinomycetota</taxon>
        <taxon>Actinomycetes</taxon>
        <taxon>Micrococcales</taxon>
        <taxon>Micrococcaceae</taxon>
        <taxon>Paeniglutamicibacter</taxon>
    </lineage>
</organism>
<dbReference type="EMBL" id="VOBL01000003">
    <property type="protein sequence ID" value="KAA0978957.1"/>
    <property type="molecule type" value="Genomic_DNA"/>
</dbReference>